<reference evidence="22" key="3">
    <citation type="submission" date="2025-09" db="UniProtKB">
        <authorList>
            <consortium name="Ensembl"/>
        </authorList>
    </citation>
    <scope>IDENTIFICATION</scope>
</reference>
<evidence type="ECO:0000256" key="3">
    <source>
        <dbReference type="ARBA" id="ARBA00012513"/>
    </source>
</evidence>
<feature type="compositionally biased region" description="Polar residues" evidence="17">
    <location>
        <begin position="510"/>
        <end position="523"/>
    </location>
</feature>
<evidence type="ECO:0000256" key="15">
    <source>
        <dbReference type="ARBA" id="ARBA00048347"/>
    </source>
</evidence>
<evidence type="ECO:0000256" key="6">
    <source>
        <dbReference type="ARBA" id="ARBA00022527"/>
    </source>
</evidence>
<dbReference type="Gene3D" id="1.10.510.10">
    <property type="entry name" value="Transferase(Phosphotransferase) domain 1"/>
    <property type="match status" value="1"/>
</dbReference>
<evidence type="ECO:0000256" key="12">
    <source>
        <dbReference type="ARBA" id="ARBA00023212"/>
    </source>
</evidence>
<dbReference type="InterPro" id="IPR047108">
    <property type="entry name" value="Plk4-like_POLO_box_2_sf"/>
</dbReference>
<dbReference type="FunFam" id="2.40.50.930:FF:000001">
    <property type="entry name" value="Serine/threonine-protein kinase PLK4"/>
    <property type="match status" value="1"/>
</dbReference>
<feature type="region of interest" description="Disordered" evidence="17">
    <location>
        <begin position="398"/>
        <end position="537"/>
    </location>
</feature>
<feature type="region of interest" description="Disordered" evidence="17">
    <location>
        <begin position="600"/>
        <end position="620"/>
    </location>
</feature>
<evidence type="ECO:0000259" key="21">
    <source>
        <dbReference type="PROSITE" id="PS51985"/>
    </source>
</evidence>
<dbReference type="PROSITE" id="PS50011">
    <property type="entry name" value="PROTEIN_KINASE_DOM"/>
    <property type="match status" value="1"/>
</dbReference>
<keyword evidence="9" id="KW-0418">Kinase</keyword>
<dbReference type="Gene3D" id="3.30.1120.120">
    <property type="match status" value="1"/>
</dbReference>
<feature type="domain" description="Cryptic POLO box 2 (CPB2)" evidence="21">
    <location>
        <begin position="650"/>
        <end position="775"/>
    </location>
</feature>
<evidence type="ECO:0000256" key="10">
    <source>
        <dbReference type="ARBA" id="ARBA00022840"/>
    </source>
</evidence>
<dbReference type="InterPro" id="IPR033696">
    <property type="entry name" value="POLO_box_Plk4_C"/>
</dbReference>
<dbReference type="PROSITE" id="PS51985">
    <property type="entry name" value="CPB2"/>
    <property type="match status" value="1"/>
</dbReference>
<sequence>QMPPYGSSIADYEVLNLIGRGAFACVYRARCRQTSRNVAIKMIDKRSMRKSGMVSRVRSEVEIHAQLKHPSILELHHCFEDADHVYLILELCMKGELNRYLKSQGNTLSEIQVRKFMVQIVEGMLYLHAHGILHRDITLANMLLDDEQHIKIADFGLATRLALPTDKHFTMCGTPNFISPEIATRSAHGLESDVWSLGCMLYTFLVGVPPFDTDAVKSTLKNRVVLGNFTVPEDVSEQASDLIRKLLKMDPNDRISLSAVLDHPFMVCKPGLKCREASVDSGHATMTTTSTNNYSRQGTLHHQPSFTDSEPLPSKPRSCKPSSRHERFPGKSRSNLSYEPGCYKSNVSNYSRPRHPPSPPVRDHPDVEPRSHHESSSSYNYNGINRSASMQNVSQCEVIRPAVDRSSRSASSRRHKESIMDSVDESQRHHPRTYNNYPTSSTRGRPPARHRTPDTDEYKSSKHDSHSSAGTGQRETTSYDKYNSSHDQRSMHKDRAMDYFPKHDRRRNNDASCTGESTQQQTREPTKPMQRSDAKPRELPSINTRRLRIIRQKAKNSMVSILSSGEVCLEIVNSKTGSDIVTEVLRVSCDGTSIKVYPPSSTSQHGCMLSKRPPEPPPTTVTYEKTNLPDKYHNKYKYLARFVQLVRSKTPKVTLFTQQAKCMLMENAPDPDLEASFYNGSKVQQSKGKTLIIDAVGKLTTLDNRVVQRFPLDDGCEEISKLSPEHRNMLNHALTSRQKALDIESAISVAEENGDNDSSYFPITVSRPPKLTADPGEASRPPRSPPPPPPAQPPPSTLPSRSTAMSRSRTGGKPPSIPSPKQDRTRGHTFAPLADIDQISKSLDVPGVGRASHLCTGDIWVVYQDGSQILMQSATTTVVYANSSGRKEKFGQSARLPDYVKEKLSSLPSIVEMLVHAARDSP</sequence>
<keyword evidence="8 16" id="KW-0547">Nucleotide-binding</keyword>
<accession>H2Z6T0</accession>
<dbReference type="GO" id="GO:0005814">
    <property type="term" value="C:centriole"/>
    <property type="evidence" value="ECO:0007669"/>
    <property type="project" value="UniProtKB-SubCell"/>
</dbReference>
<keyword evidence="10 16" id="KW-0067">ATP-binding</keyword>
<evidence type="ECO:0000256" key="7">
    <source>
        <dbReference type="ARBA" id="ARBA00022679"/>
    </source>
</evidence>
<reference evidence="22" key="2">
    <citation type="submission" date="2025-08" db="UniProtKB">
        <authorList>
            <consortium name="Ensembl"/>
        </authorList>
    </citation>
    <scope>IDENTIFICATION</scope>
</reference>
<dbReference type="GO" id="GO:0005524">
    <property type="term" value="F:ATP binding"/>
    <property type="evidence" value="ECO:0007669"/>
    <property type="project" value="UniProtKB-UniRule"/>
</dbReference>
<feature type="compositionally biased region" description="Polar residues" evidence="17">
    <location>
        <begin position="467"/>
        <end position="482"/>
    </location>
</feature>
<dbReference type="Pfam" id="PF18190">
    <property type="entry name" value="Plk4_PB1"/>
    <property type="match status" value="1"/>
</dbReference>
<evidence type="ECO:0000259" key="19">
    <source>
        <dbReference type="PROSITE" id="PS50078"/>
    </source>
</evidence>
<dbReference type="EC" id="2.7.11.1" evidence="3"/>
<feature type="compositionally biased region" description="Low complexity" evidence="17">
    <location>
        <begin position="311"/>
        <end position="321"/>
    </location>
</feature>
<reference evidence="23" key="1">
    <citation type="submission" date="2003-08" db="EMBL/GenBank/DDBJ databases">
        <authorList>
            <person name="Birren B."/>
            <person name="Nusbaum C."/>
            <person name="Abebe A."/>
            <person name="Abouelleil A."/>
            <person name="Adekoya E."/>
            <person name="Ait-zahra M."/>
            <person name="Allen N."/>
            <person name="Allen T."/>
            <person name="An P."/>
            <person name="Anderson M."/>
            <person name="Anderson S."/>
            <person name="Arachchi H."/>
            <person name="Armbruster J."/>
            <person name="Bachantsang P."/>
            <person name="Baldwin J."/>
            <person name="Barry A."/>
            <person name="Bayul T."/>
            <person name="Blitshsteyn B."/>
            <person name="Bloom T."/>
            <person name="Blye J."/>
            <person name="Boguslavskiy L."/>
            <person name="Borowsky M."/>
            <person name="Boukhgalter B."/>
            <person name="Brunache A."/>
            <person name="Butler J."/>
            <person name="Calixte N."/>
            <person name="Calvo S."/>
            <person name="Camarata J."/>
            <person name="Campo K."/>
            <person name="Chang J."/>
            <person name="Cheshatsang Y."/>
            <person name="Citroen M."/>
            <person name="Collymore A."/>
            <person name="Considine T."/>
            <person name="Cook A."/>
            <person name="Cooke P."/>
            <person name="Corum B."/>
            <person name="Cuomo C."/>
            <person name="David R."/>
            <person name="Dawoe T."/>
            <person name="Degray S."/>
            <person name="Dodge S."/>
            <person name="Dooley K."/>
            <person name="Dorje P."/>
            <person name="Dorjee K."/>
            <person name="Dorris L."/>
            <person name="Duffey N."/>
            <person name="Dupes A."/>
            <person name="Elkins T."/>
            <person name="Engels R."/>
            <person name="Erickson J."/>
            <person name="Farina A."/>
            <person name="Faro S."/>
            <person name="Ferreira P."/>
            <person name="Fischer H."/>
            <person name="Fitzgerald M."/>
            <person name="Foley K."/>
            <person name="Gage D."/>
            <person name="Galagan J."/>
            <person name="Gearin G."/>
            <person name="Gnerre S."/>
            <person name="Gnirke A."/>
            <person name="Goyette A."/>
            <person name="Graham J."/>
            <person name="Grandbois E."/>
            <person name="Gyaltsen K."/>
            <person name="Hafez N."/>
            <person name="Hagopian D."/>
            <person name="Hagos B."/>
            <person name="Hall J."/>
            <person name="Hatcher B."/>
            <person name="Heller A."/>
            <person name="Higgins H."/>
            <person name="Honan T."/>
            <person name="Horn A."/>
            <person name="Houde N."/>
            <person name="Hughes L."/>
            <person name="Hulme W."/>
            <person name="Husby E."/>
            <person name="Iliev I."/>
            <person name="Jaffe D."/>
            <person name="Jones C."/>
            <person name="Kamal M."/>
            <person name="Kamat A."/>
            <person name="Kamvysselis M."/>
            <person name="Karlsson E."/>
            <person name="Kells C."/>
            <person name="Kieu A."/>
            <person name="Kisner P."/>
            <person name="Kodira C."/>
            <person name="Kulbokas E."/>
            <person name="Labutti K."/>
            <person name="Lama D."/>
            <person name="Landers T."/>
            <person name="Leger J."/>
            <person name="Levine S."/>
            <person name="Lewis D."/>
            <person name="Lewis T."/>
            <person name="Lindblad-toh K."/>
            <person name="Liu X."/>
            <person name="Lokyitsang T."/>
            <person name="Lokyitsang Y."/>
            <person name="Lucien O."/>
            <person name="Lui A."/>
            <person name="Ma L.J."/>
            <person name="Mabbitt R."/>
            <person name="Macdonald J."/>
            <person name="Maclean C."/>
            <person name="Major J."/>
            <person name="Manning J."/>
            <person name="Marabella R."/>
            <person name="Maru K."/>
            <person name="Matthews C."/>
            <person name="Mauceli E."/>
            <person name="Mccarthy M."/>
            <person name="Mcdonough S."/>
            <person name="Mcghee T."/>
            <person name="Meldrim J."/>
            <person name="Meneus L."/>
            <person name="Mesirov J."/>
            <person name="Mihalev A."/>
            <person name="Mihova T."/>
            <person name="Mikkelsen T."/>
            <person name="Mlenga V."/>
            <person name="Moru K."/>
            <person name="Mozes J."/>
            <person name="Mulrain L."/>
            <person name="Munson G."/>
            <person name="Naylor J."/>
            <person name="Newes C."/>
            <person name="Nguyen C."/>
            <person name="Nguyen N."/>
            <person name="Nguyen T."/>
            <person name="Nicol R."/>
            <person name="Nielsen C."/>
            <person name="Nizzari M."/>
            <person name="Norbu C."/>
            <person name="Norbu N."/>
            <person name="O'donnell P."/>
            <person name="Okoawo O."/>
            <person name="O'leary S."/>
            <person name="Omotosho B."/>
            <person name="O'neill K."/>
            <person name="Osman S."/>
            <person name="Parker S."/>
            <person name="Perrin D."/>
            <person name="Phunkhang P."/>
            <person name="Piqani B."/>
            <person name="Purcell S."/>
            <person name="Rachupka T."/>
            <person name="Ramasamy U."/>
            <person name="Rameau R."/>
            <person name="Ray V."/>
            <person name="Raymond C."/>
            <person name="Retta R."/>
            <person name="Richardson S."/>
            <person name="Rise C."/>
            <person name="Rodriguez J."/>
            <person name="Rogers J."/>
            <person name="Rogov P."/>
            <person name="Rutman M."/>
            <person name="Schupbach R."/>
            <person name="Seaman C."/>
            <person name="Settipalli S."/>
            <person name="Sharpe T."/>
            <person name="Sheridan J."/>
            <person name="Sherpa N."/>
            <person name="Shi J."/>
            <person name="Smirnov S."/>
            <person name="Smith C."/>
            <person name="Sougnez C."/>
            <person name="Spencer B."/>
            <person name="Stalker J."/>
            <person name="Stange-thomann N."/>
            <person name="Stavropoulos S."/>
            <person name="Stetson K."/>
            <person name="Stone C."/>
            <person name="Stone S."/>
            <person name="Stubbs M."/>
            <person name="Talamas J."/>
            <person name="Tchuinga P."/>
            <person name="Tenzing P."/>
            <person name="Tesfaye S."/>
            <person name="Theodore J."/>
            <person name="Thoulutsang Y."/>
            <person name="Topham K."/>
            <person name="Towey S."/>
            <person name="Tsamla T."/>
            <person name="Tsomo N."/>
            <person name="Vallee D."/>
            <person name="Vassiliev H."/>
            <person name="Venkataraman V."/>
            <person name="Vinson J."/>
            <person name="Vo A."/>
            <person name="Wade C."/>
            <person name="Wang S."/>
            <person name="Wangchuk T."/>
            <person name="Wangdi T."/>
            <person name="Whittaker C."/>
            <person name="Wilkinson J."/>
            <person name="Wu Y."/>
            <person name="Wyman D."/>
            <person name="Yadav S."/>
            <person name="Yang S."/>
            <person name="Yang X."/>
            <person name="Yeager S."/>
            <person name="Yee E."/>
            <person name="Young G."/>
            <person name="Zainoun J."/>
            <person name="Zembeck L."/>
            <person name="Zimmer A."/>
            <person name="Zody M."/>
            <person name="Lander E."/>
        </authorList>
    </citation>
    <scope>NUCLEOTIDE SEQUENCE [LARGE SCALE GENOMIC DNA]</scope>
</reference>
<dbReference type="FunFam" id="3.30.200.20:FF:000042">
    <property type="entry name" value="Aurora kinase A"/>
    <property type="match status" value="1"/>
</dbReference>
<dbReference type="Pfam" id="PF00069">
    <property type="entry name" value="Pkinase"/>
    <property type="match status" value="1"/>
</dbReference>
<organism evidence="22 23">
    <name type="scientific">Ciona savignyi</name>
    <name type="common">Pacific transparent sea squirt</name>
    <dbReference type="NCBI Taxonomy" id="51511"/>
    <lineage>
        <taxon>Eukaryota</taxon>
        <taxon>Metazoa</taxon>
        <taxon>Chordata</taxon>
        <taxon>Tunicata</taxon>
        <taxon>Ascidiacea</taxon>
        <taxon>Phlebobranchia</taxon>
        <taxon>Cionidae</taxon>
        <taxon>Ciona</taxon>
    </lineage>
</organism>
<evidence type="ECO:0000256" key="11">
    <source>
        <dbReference type="ARBA" id="ARBA00022843"/>
    </source>
</evidence>
<feature type="region of interest" description="Disordered" evidence="17">
    <location>
        <begin position="753"/>
        <end position="833"/>
    </location>
</feature>
<dbReference type="InterPro" id="IPR033699">
    <property type="entry name" value="POLO_box_Plk4_1"/>
</dbReference>
<comment type="catalytic activity">
    <reaction evidence="14">
        <text>L-threonyl-[protein] + ATP = O-phospho-L-threonyl-[protein] + ADP + H(+)</text>
        <dbReference type="Rhea" id="RHEA:46608"/>
        <dbReference type="Rhea" id="RHEA-COMP:11060"/>
        <dbReference type="Rhea" id="RHEA-COMP:11605"/>
        <dbReference type="ChEBI" id="CHEBI:15378"/>
        <dbReference type="ChEBI" id="CHEBI:30013"/>
        <dbReference type="ChEBI" id="CHEBI:30616"/>
        <dbReference type="ChEBI" id="CHEBI:61977"/>
        <dbReference type="ChEBI" id="CHEBI:456216"/>
        <dbReference type="EC" id="2.7.11.21"/>
    </reaction>
</comment>
<evidence type="ECO:0000313" key="23">
    <source>
        <dbReference type="Proteomes" id="UP000007875"/>
    </source>
</evidence>
<feature type="compositionally biased region" description="Polar residues" evidence="17">
    <location>
        <begin position="433"/>
        <end position="443"/>
    </location>
</feature>
<evidence type="ECO:0000256" key="2">
    <source>
        <dbReference type="ARBA" id="ARBA00012424"/>
    </source>
</evidence>
<feature type="domain" description="Protein kinase" evidence="18">
    <location>
        <begin position="12"/>
        <end position="266"/>
    </location>
</feature>
<dbReference type="Pfam" id="PF18409">
    <property type="entry name" value="Plk4_PB2"/>
    <property type="match status" value="1"/>
</dbReference>
<evidence type="ECO:0000259" key="18">
    <source>
        <dbReference type="PROSITE" id="PS50011"/>
    </source>
</evidence>
<evidence type="ECO:0000256" key="16">
    <source>
        <dbReference type="PROSITE-ProRule" id="PRU10141"/>
    </source>
</evidence>
<protein>
    <recommendedName>
        <fullName evidence="4">Serine/threonine-protein kinase PLK4</fullName>
        <ecNumber evidence="3">2.7.11.1</ecNumber>
        <ecNumber evidence="2">2.7.11.21</ecNumber>
    </recommendedName>
    <alternativeName>
        <fullName evidence="13">Polo-like kinase 4</fullName>
    </alternativeName>
</protein>
<dbReference type="AlphaFoldDB" id="H2Z6T0"/>
<feature type="domain" description="POLO box" evidence="19">
    <location>
        <begin position="838"/>
        <end position="916"/>
    </location>
</feature>
<feature type="compositionally biased region" description="Pro residues" evidence="17">
    <location>
        <begin position="782"/>
        <end position="797"/>
    </location>
</feature>
<comment type="subcellular location">
    <subcellularLocation>
        <location evidence="1">Cytoplasm</location>
        <location evidence="1">Cytoskeleton</location>
        <location evidence="1">Microtubule organizing center</location>
        <location evidence="1">Centrosome</location>
        <location evidence="1">Centriole</location>
    </subcellularLocation>
</comment>
<evidence type="ECO:0000256" key="5">
    <source>
        <dbReference type="ARBA" id="ARBA00022490"/>
    </source>
</evidence>
<dbReference type="InterPro" id="IPR046437">
    <property type="entry name" value="Ser_Thr-PK_POLO_box_1_sf"/>
</dbReference>
<keyword evidence="6" id="KW-0723">Serine/threonine-protein kinase</keyword>
<dbReference type="InterPro" id="IPR011009">
    <property type="entry name" value="Kinase-like_dom_sf"/>
</dbReference>
<dbReference type="PANTHER" id="PTHR24345">
    <property type="entry name" value="SERINE/THREONINE-PROTEIN KINASE PLK"/>
    <property type="match status" value="1"/>
</dbReference>
<feature type="domain" description="Cryptic POLO box 1 (CPB1)" evidence="20">
    <location>
        <begin position="534"/>
        <end position="649"/>
    </location>
</feature>
<dbReference type="InterPro" id="IPR008266">
    <property type="entry name" value="Tyr_kinase_AS"/>
</dbReference>
<keyword evidence="11" id="KW-0832">Ubl conjugation</keyword>
<evidence type="ECO:0000256" key="17">
    <source>
        <dbReference type="SAM" id="MobiDB-lite"/>
    </source>
</evidence>
<dbReference type="SUPFAM" id="SSF82615">
    <property type="entry name" value="Polo-box domain"/>
    <property type="match status" value="1"/>
</dbReference>
<dbReference type="FunFam" id="1.10.510.10:FF:000576">
    <property type="entry name" value="Serine/threonine-protein kinase PLK4"/>
    <property type="match status" value="1"/>
</dbReference>
<evidence type="ECO:0000256" key="9">
    <source>
        <dbReference type="ARBA" id="ARBA00022777"/>
    </source>
</evidence>
<keyword evidence="7" id="KW-0808">Transferase</keyword>
<dbReference type="EC" id="2.7.11.21" evidence="2"/>
<dbReference type="GO" id="GO:0005634">
    <property type="term" value="C:nucleus"/>
    <property type="evidence" value="ECO:0007669"/>
    <property type="project" value="TreeGrafter"/>
</dbReference>
<dbReference type="InterPro" id="IPR017441">
    <property type="entry name" value="Protein_kinase_ATP_BS"/>
</dbReference>
<dbReference type="CDD" id="cd13114">
    <property type="entry name" value="POLO_box_Plk4_1"/>
    <property type="match status" value="1"/>
</dbReference>
<feature type="binding site" evidence="16">
    <location>
        <position position="41"/>
    </location>
    <ligand>
        <name>ATP</name>
        <dbReference type="ChEBI" id="CHEBI:30616"/>
    </ligand>
</feature>
<dbReference type="PROSITE" id="PS00109">
    <property type="entry name" value="PROTEIN_KINASE_TYR"/>
    <property type="match status" value="1"/>
</dbReference>
<dbReference type="Gene3D" id="2.40.50.930">
    <property type="match status" value="1"/>
</dbReference>
<dbReference type="Proteomes" id="UP000007875">
    <property type="component" value="Unassembled WGS sequence"/>
</dbReference>
<feature type="compositionally biased region" description="Basic and acidic residues" evidence="17">
    <location>
        <begin position="483"/>
        <end position="502"/>
    </location>
</feature>
<proteinExistence type="predicted"/>
<name>H2Z6T0_CIOSA</name>
<dbReference type="InterPro" id="IPR000959">
    <property type="entry name" value="POLO_box_dom"/>
</dbReference>
<dbReference type="InterPro" id="IPR000719">
    <property type="entry name" value="Prot_kinase_dom"/>
</dbReference>
<dbReference type="SUPFAM" id="SSF56112">
    <property type="entry name" value="Protein kinase-like (PK-like)"/>
    <property type="match status" value="1"/>
</dbReference>
<feature type="compositionally biased region" description="Basic and acidic residues" evidence="17">
    <location>
        <begin position="524"/>
        <end position="537"/>
    </location>
</feature>
<dbReference type="PANTHER" id="PTHR24345:SF91">
    <property type="entry name" value="SERINE_THREONINE-PROTEIN KINASE PLK4"/>
    <property type="match status" value="1"/>
</dbReference>
<evidence type="ECO:0000259" key="20">
    <source>
        <dbReference type="PROSITE" id="PS51984"/>
    </source>
</evidence>
<feature type="compositionally biased region" description="Polar residues" evidence="17">
    <location>
        <begin position="285"/>
        <end position="308"/>
    </location>
</feature>
<keyword evidence="23" id="KW-1185">Reference proteome</keyword>
<dbReference type="GO" id="GO:0004674">
    <property type="term" value="F:protein serine/threonine kinase activity"/>
    <property type="evidence" value="ECO:0007669"/>
    <property type="project" value="UniProtKB-KW"/>
</dbReference>
<dbReference type="Ensembl" id="ENSCSAVT00000013442.1">
    <property type="protein sequence ID" value="ENSCSAVP00000013292.1"/>
    <property type="gene ID" value="ENSCSAVG00000007801.1"/>
</dbReference>
<dbReference type="GeneTree" id="ENSGT00940000156316"/>
<dbReference type="Gene3D" id="3.30.1120.130">
    <property type="match status" value="1"/>
</dbReference>
<dbReference type="PROSITE" id="PS51984">
    <property type="entry name" value="CPB1"/>
    <property type="match status" value="1"/>
</dbReference>
<feature type="region of interest" description="Disordered" evidence="17">
    <location>
        <begin position="285"/>
        <end position="384"/>
    </location>
</feature>
<dbReference type="InterPro" id="IPR033698">
    <property type="entry name" value="POLO_box_Plk4_2"/>
</dbReference>
<evidence type="ECO:0000313" key="22">
    <source>
        <dbReference type="Ensembl" id="ENSCSAVP00000013292.1"/>
    </source>
</evidence>
<evidence type="ECO:0000256" key="14">
    <source>
        <dbReference type="ARBA" id="ARBA00047802"/>
    </source>
</evidence>
<dbReference type="PROSITE" id="PS00107">
    <property type="entry name" value="PROTEIN_KINASE_ATP"/>
    <property type="match status" value="1"/>
</dbReference>
<keyword evidence="5" id="KW-0963">Cytoplasm</keyword>
<evidence type="ECO:0000256" key="8">
    <source>
        <dbReference type="ARBA" id="ARBA00022741"/>
    </source>
</evidence>
<feature type="compositionally biased region" description="Basic and acidic residues" evidence="17">
    <location>
        <begin position="451"/>
        <end position="466"/>
    </location>
</feature>
<evidence type="ECO:0000256" key="1">
    <source>
        <dbReference type="ARBA" id="ARBA00004114"/>
    </source>
</evidence>
<feature type="compositionally biased region" description="Basic and acidic residues" evidence="17">
    <location>
        <begin position="361"/>
        <end position="375"/>
    </location>
</feature>
<dbReference type="PROSITE" id="PS50078">
    <property type="entry name" value="POLO_BOX"/>
    <property type="match status" value="1"/>
</dbReference>
<evidence type="ECO:0000256" key="13">
    <source>
        <dbReference type="ARBA" id="ARBA00030332"/>
    </source>
</evidence>
<comment type="catalytic activity">
    <reaction evidence="15">
        <text>L-seryl-[protein] + ATP = O-phospho-L-seryl-[protein] + ADP + H(+)</text>
        <dbReference type="Rhea" id="RHEA:17989"/>
        <dbReference type="Rhea" id="RHEA-COMP:9863"/>
        <dbReference type="Rhea" id="RHEA-COMP:11604"/>
        <dbReference type="ChEBI" id="CHEBI:15378"/>
        <dbReference type="ChEBI" id="CHEBI:29999"/>
        <dbReference type="ChEBI" id="CHEBI:30616"/>
        <dbReference type="ChEBI" id="CHEBI:83421"/>
        <dbReference type="ChEBI" id="CHEBI:456216"/>
        <dbReference type="EC" id="2.7.11.21"/>
    </reaction>
</comment>
<keyword evidence="12" id="KW-0206">Cytoskeleton</keyword>
<evidence type="ECO:0000256" key="4">
    <source>
        <dbReference type="ARBA" id="ARBA00020245"/>
    </source>
</evidence>
<dbReference type="CDD" id="cd13116">
    <property type="entry name" value="POLO_box_Plk4_3"/>
    <property type="match status" value="1"/>
</dbReference>